<accession>A0A1E3PI62</accession>
<sequence>MSQPSKSSFIFRCKESTGDEELSKLKQDVVGKGGTITHEYTLFKGFAATLPEDSVTALEEHPHIEAVEKDQEVKIQ</sequence>
<evidence type="ECO:0000256" key="4">
    <source>
        <dbReference type="ARBA" id="ARBA00054668"/>
    </source>
</evidence>
<dbReference type="PANTHER" id="PTHR28288:SF2">
    <property type="entry name" value="PROTEASE B INHIBITOR 2"/>
    <property type="match status" value="1"/>
</dbReference>
<reference evidence="7 8" key="1">
    <citation type="journal article" date="2016" name="Proc. Natl. Acad. Sci. U.S.A.">
        <title>Comparative genomics of biotechnologically important yeasts.</title>
        <authorList>
            <person name="Riley R."/>
            <person name="Haridas S."/>
            <person name="Wolfe K.H."/>
            <person name="Lopes M.R."/>
            <person name="Hittinger C.T."/>
            <person name="Goeker M."/>
            <person name="Salamov A.A."/>
            <person name="Wisecaver J.H."/>
            <person name="Long T.M."/>
            <person name="Calvey C.H."/>
            <person name="Aerts A.L."/>
            <person name="Barry K.W."/>
            <person name="Choi C."/>
            <person name="Clum A."/>
            <person name="Coughlan A.Y."/>
            <person name="Deshpande S."/>
            <person name="Douglass A.P."/>
            <person name="Hanson S.J."/>
            <person name="Klenk H.-P."/>
            <person name="LaButti K.M."/>
            <person name="Lapidus A."/>
            <person name="Lindquist E.A."/>
            <person name="Lipzen A.M."/>
            <person name="Meier-Kolthoff J.P."/>
            <person name="Ohm R.A."/>
            <person name="Otillar R.P."/>
            <person name="Pangilinan J.L."/>
            <person name="Peng Y."/>
            <person name="Rokas A."/>
            <person name="Rosa C.A."/>
            <person name="Scheuner C."/>
            <person name="Sibirny A.A."/>
            <person name="Slot J.C."/>
            <person name="Stielow J.B."/>
            <person name="Sun H."/>
            <person name="Kurtzman C.P."/>
            <person name="Blackwell M."/>
            <person name="Grigoriev I.V."/>
            <person name="Jeffries T.W."/>
        </authorList>
    </citation>
    <scope>NUCLEOTIDE SEQUENCE [LARGE SCALE GENOMIC DNA]</scope>
    <source>
        <strain evidence="7 8">DSM 6958</strain>
    </source>
</reference>
<dbReference type="FunFam" id="3.30.70.80:FF:000005">
    <property type="entry name" value="Proteinase inhibitor I2B"/>
    <property type="match status" value="1"/>
</dbReference>
<name>A0A1E3PI62_9ASCO</name>
<dbReference type="PANTHER" id="PTHR28288">
    <property type="entry name" value="PROTEASE B INHIBITOR 2"/>
    <property type="match status" value="1"/>
</dbReference>
<evidence type="ECO:0000259" key="6">
    <source>
        <dbReference type="Pfam" id="PF05922"/>
    </source>
</evidence>
<dbReference type="OrthoDB" id="5518345at2759"/>
<dbReference type="STRING" id="857566.A0A1E3PI62"/>
<keyword evidence="7" id="KW-0378">Hydrolase</keyword>
<protein>
    <submittedName>
        <fullName evidence="7">Protease propeptide/inhibitor</fullName>
    </submittedName>
</protein>
<dbReference type="GO" id="GO:0042144">
    <property type="term" value="P:vacuole fusion, non-autophagic"/>
    <property type="evidence" value="ECO:0007669"/>
    <property type="project" value="TreeGrafter"/>
</dbReference>
<dbReference type="EMBL" id="KV454411">
    <property type="protein sequence ID" value="ODQ64632.1"/>
    <property type="molecule type" value="Genomic_DNA"/>
</dbReference>
<dbReference type="InterPro" id="IPR052471">
    <property type="entry name" value="PBI_I9"/>
</dbReference>
<dbReference type="InterPro" id="IPR037045">
    <property type="entry name" value="S8pro/Inhibitor_I9_sf"/>
</dbReference>
<evidence type="ECO:0000313" key="7">
    <source>
        <dbReference type="EMBL" id="ODQ64632.1"/>
    </source>
</evidence>
<keyword evidence="8" id="KW-1185">Reference proteome</keyword>
<evidence type="ECO:0000256" key="1">
    <source>
        <dbReference type="ARBA" id="ARBA00022690"/>
    </source>
</evidence>
<evidence type="ECO:0000256" key="5">
    <source>
        <dbReference type="ARBA" id="ARBA00062658"/>
    </source>
</evidence>
<evidence type="ECO:0000313" key="8">
    <source>
        <dbReference type="Proteomes" id="UP000095009"/>
    </source>
</evidence>
<dbReference type="AlphaFoldDB" id="A0A1E3PI62"/>
<keyword evidence="2" id="KW-0722">Serine protease inhibitor</keyword>
<organism evidence="7 8">
    <name type="scientific">Nadsonia fulvescens var. elongata DSM 6958</name>
    <dbReference type="NCBI Taxonomy" id="857566"/>
    <lineage>
        <taxon>Eukaryota</taxon>
        <taxon>Fungi</taxon>
        <taxon>Dikarya</taxon>
        <taxon>Ascomycota</taxon>
        <taxon>Saccharomycotina</taxon>
        <taxon>Dipodascomycetes</taxon>
        <taxon>Dipodascales</taxon>
        <taxon>Dipodascales incertae sedis</taxon>
        <taxon>Nadsonia</taxon>
    </lineage>
</organism>
<dbReference type="GO" id="GO:0004867">
    <property type="term" value="F:serine-type endopeptidase inhibitor activity"/>
    <property type="evidence" value="ECO:0007669"/>
    <property type="project" value="UniProtKB-KW"/>
</dbReference>
<keyword evidence="1" id="KW-0646">Protease inhibitor</keyword>
<feature type="domain" description="Inhibitor I9" evidence="6">
    <location>
        <begin position="30"/>
        <end position="76"/>
    </location>
</feature>
<evidence type="ECO:0000256" key="2">
    <source>
        <dbReference type="ARBA" id="ARBA00022900"/>
    </source>
</evidence>
<dbReference type="GO" id="GO:0008233">
    <property type="term" value="F:peptidase activity"/>
    <property type="evidence" value="ECO:0007669"/>
    <property type="project" value="UniProtKB-KW"/>
</dbReference>
<comment type="subunit">
    <text evidence="5">Part of the heterodimeric LMA1 complex together with the thioredoxin II/TRX2. LMA1 binds to the ATPase SEC18.</text>
</comment>
<dbReference type="Pfam" id="PF05922">
    <property type="entry name" value="Inhibitor_I9"/>
    <property type="match status" value="1"/>
</dbReference>
<dbReference type="Proteomes" id="UP000095009">
    <property type="component" value="Unassembled WGS sequence"/>
</dbReference>
<evidence type="ECO:0000256" key="3">
    <source>
        <dbReference type="ARBA" id="ARBA00038069"/>
    </source>
</evidence>
<dbReference type="GO" id="GO:0006508">
    <property type="term" value="P:proteolysis"/>
    <property type="evidence" value="ECO:0007669"/>
    <property type="project" value="UniProtKB-KW"/>
</dbReference>
<dbReference type="InterPro" id="IPR010259">
    <property type="entry name" value="S8pro/Inhibitor_I9"/>
</dbReference>
<dbReference type="Gene3D" id="3.30.70.80">
    <property type="entry name" value="Peptidase S8 propeptide/proteinase inhibitor I9"/>
    <property type="match status" value="1"/>
</dbReference>
<comment type="similarity">
    <text evidence="3">Belongs to the protease inhibitor I9 family.</text>
</comment>
<dbReference type="SUPFAM" id="SSF54897">
    <property type="entry name" value="Protease propeptides/inhibitors"/>
    <property type="match status" value="1"/>
</dbReference>
<comment type="function">
    <text evidence="4">Cytosolic inhibitor of vacuolar proteinase B (yscB), probably regulating protease B activity during limited proteolysis. PBI2 is a component of the LMA1 complex, which is involved in the facilitation of vesicle fusion such as homotypic vacuole and ER-derived COPII vesicle fusion with the Golgi.</text>
</comment>
<keyword evidence="7" id="KW-0645">Protease</keyword>
<gene>
    <name evidence="7" type="ORF">NADFUDRAFT_52263</name>
</gene>
<proteinExistence type="inferred from homology"/>